<feature type="compositionally biased region" description="Basic and acidic residues" evidence="3">
    <location>
        <begin position="184"/>
        <end position="208"/>
    </location>
</feature>
<dbReference type="EMBL" id="JAIWYP010000012">
    <property type="protein sequence ID" value="KAH3724870.1"/>
    <property type="molecule type" value="Genomic_DNA"/>
</dbReference>
<dbReference type="GO" id="GO:0071933">
    <property type="term" value="F:Arp2/3 complex binding"/>
    <property type="evidence" value="ECO:0007669"/>
    <property type="project" value="TreeGrafter"/>
</dbReference>
<feature type="domain" description="WH2" evidence="4">
    <location>
        <begin position="501"/>
        <end position="519"/>
    </location>
</feature>
<keyword evidence="2" id="KW-0963">Cytoplasm</keyword>
<evidence type="ECO:0000256" key="2">
    <source>
        <dbReference type="RuleBase" id="RU367034"/>
    </source>
</evidence>
<dbReference type="GO" id="GO:2000601">
    <property type="term" value="P:positive regulation of Arp2/3 complex-mediated actin nucleation"/>
    <property type="evidence" value="ECO:0007669"/>
    <property type="project" value="TreeGrafter"/>
</dbReference>
<feature type="region of interest" description="Disordered" evidence="3">
    <location>
        <begin position="545"/>
        <end position="565"/>
    </location>
</feature>
<sequence length="611" mass="68787">MPFIQRIVEPVRVSHGAIDRSIQNELECVTNNSLANIIRQLSSLSQHAEDMFSDLYRETTAFFHRATTLNERVEHLRVQVTMLNPTEEEVSLQDIHLRKPYQSSKLHDQQVVARDTIPKAIQDLYNKCEKPPALDKLNKYREDDKDCMKFYTDPSYFFELWYTQIQNDITKKRQELKEKRGKRDRTQRPKKHEVTPKKIVTKKEKFADKAQGLELRPGYQAPDIRVGGQKPIPEGYTRHSTDLPADARKQSIKVSKDSINNVPNNHISNEPPIQNGPYNVHPEYQSQQDPPYQSPQGQRQSQRMTPQAQNHPSHMRQSVSGQVPGRPNVAPPPPPPGGAGYVMNGDMMRGDRSGSLTPGRGSMPPPPPPPLVTQELPGHHLHYGSPRGGDQGLPPPPPPPLPDFPESPPPPSPPPILQANMSPININSRMSPGGQYHQNQRQMSPAPPPPPPPPPPGPMFLNNNVYKHTQSDNTSISSDISEVSSQASVEPTPPPQPKLTARSALLEEIKLGNKKLNKTEVQKRDTTPRDRFDVHAVMTKAFDMRRKAMEDSESEEEDEDDGESLGLVSRHILHKYFYSIELGEVHGKHCQGKPKRVSTGAIPEFRTQRDS</sequence>
<evidence type="ECO:0000313" key="6">
    <source>
        <dbReference type="Proteomes" id="UP000828390"/>
    </source>
</evidence>
<dbReference type="GO" id="GO:0034237">
    <property type="term" value="F:protein kinase A regulatory subunit binding"/>
    <property type="evidence" value="ECO:0007669"/>
    <property type="project" value="TreeGrafter"/>
</dbReference>
<keyword evidence="6" id="KW-1185">Reference proteome</keyword>
<feature type="compositionally biased region" description="Polar residues" evidence="3">
    <location>
        <begin position="419"/>
        <end position="443"/>
    </location>
</feature>
<feature type="compositionally biased region" description="Acidic residues" evidence="3">
    <location>
        <begin position="551"/>
        <end position="563"/>
    </location>
</feature>
<evidence type="ECO:0000256" key="3">
    <source>
        <dbReference type="SAM" id="MobiDB-lite"/>
    </source>
</evidence>
<feature type="compositionally biased region" description="Pro residues" evidence="3">
    <location>
        <begin position="393"/>
        <end position="416"/>
    </location>
</feature>
<dbReference type="GO" id="GO:0030036">
    <property type="term" value="P:actin cytoskeleton organization"/>
    <property type="evidence" value="ECO:0007669"/>
    <property type="project" value="UniProtKB-UniRule"/>
</dbReference>
<keyword evidence="2" id="KW-0206">Cytoskeleton</keyword>
<dbReference type="Proteomes" id="UP000828390">
    <property type="component" value="Unassembled WGS sequence"/>
</dbReference>
<evidence type="ECO:0000259" key="4">
    <source>
        <dbReference type="PROSITE" id="PS51082"/>
    </source>
</evidence>
<comment type="function">
    <text evidence="2">Downstream effector molecule involved in the transmission of signals from tyrosine kinase receptors and small GTPases to the actin cytoskeleton. Promotes formation of actin filaments. Part of the WAVE complex that regulates lamellipodia formation. The WAVE complex regulates actin filament reorganization via its interaction with the Arp2/3 complex.</text>
</comment>
<feature type="compositionally biased region" description="Polar residues" evidence="3">
    <location>
        <begin position="257"/>
        <end position="272"/>
    </location>
</feature>
<proteinExistence type="inferred from homology"/>
<comment type="subcellular location">
    <subcellularLocation>
        <location evidence="2">Cytoplasm</location>
        <location evidence="2">Cytoskeleton</location>
    </subcellularLocation>
</comment>
<name>A0A9D4HNB3_DREPO</name>
<organism evidence="5 6">
    <name type="scientific">Dreissena polymorpha</name>
    <name type="common">Zebra mussel</name>
    <name type="synonym">Mytilus polymorpha</name>
    <dbReference type="NCBI Taxonomy" id="45954"/>
    <lineage>
        <taxon>Eukaryota</taxon>
        <taxon>Metazoa</taxon>
        <taxon>Spiralia</taxon>
        <taxon>Lophotrochozoa</taxon>
        <taxon>Mollusca</taxon>
        <taxon>Bivalvia</taxon>
        <taxon>Autobranchia</taxon>
        <taxon>Heteroconchia</taxon>
        <taxon>Euheterodonta</taxon>
        <taxon>Imparidentia</taxon>
        <taxon>Neoheterodontei</taxon>
        <taxon>Myida</taxon>
        <taxon>Dreissenoidea</taxon>
        <taxon>Dreissenidae</taxon>
        <taxon>Dreissena</taxon>
    </lineage>
</organism>
<reference evidence="5" key="1">
    <citation type="journal article" date="2019" name="bioRxiv">
        <title>The Genome of the Zebra Mussel, Dreissena polymorpha: A Resource for Invasive Species Research.</title>
        <authorList>
            <person name="McCartney M.A."/>
            <person name="Auch B."/>
            <person name="Kono T."/>
            <person name="Mallez S."/>
            <person name="Zhang Y."/>
            <person name="Obille A."/>
            <person name="Becker A."/>
            <person name="Abrahante J.E."/>
            <person name="Garbe J."/>
            <person name="Badalamenti J.P."/>
            <person name="Herman A."/>
            <person name="Mangelson H."/>
            <person name="Liachko I."/>
            <person name="Sullivan S."/>
            <person name="Sone E.D."/>
            <person name="Koren S."/>
            <person name="Silverstein K.A.T."/>
            <person name="Beckman K.B."/>
            <person name="Gohl D.M."/>
        </authorList>
    </citation>
    <scope>NUCLEOTIDE SEQUENCE</scope>
    <source>
        <strain evidence="5">Duluth1</strain>
        <tissue evidence="5">Whole animal</tissue>
    </source>
</reference>
<gene>
    <name evidence="5" type="ORF">DPMN_050697</name>
</gene>
<dbReference type="GO" id="GO:0003779">
    <property type="term" value="F:actin binding"/>
    <property type="evidence" value="ECO:0007669"/>
    <property type="project" value="UniProtKB-UniRule"/>
</dbReference>
<feature type="compositionally biased region" description="Polar residues" evidence="3">
    <location>
        <begin position="461"/>
        <end position="474"/>
    </location>
</feature>
<feature type="compositionally biased region" description="Low complexity" evidence="3">
    <location>
        <begin position="475"/>
        <end position="489"/>
    </location>
</feature>
<feature type="compositionally biased region" description="Low complexity" evidence="3">
    <location>
        <begin position="282"/>
        <end position="298"/>
    </location>
</feature>
<feature type="compositionally biased region" description="Pro residues" evidence="3">
    <location>
        <begin position="445"/>
        <end position="458"/>
    </location>
</feature>
<dbReference type="Gene3D" id="1.20.5.340">
    <property type="match status" value="1"/>
</dbReference>
<feature type="compositionally biased region" description="Basic and acidic residues" evidence="3">
    <location>
        <begin position="236"/>
        <end position="249"/>
    </location>
</feature>
<accession>A0A9D4HNB3</accession>
<dbReference type="PROSITE" id="PS51082">
    <property type="entry name" value="WH2"/>
    <property type="match status" value="1"/>
</dbReference>
<dbReference type="PANTHER" id="PTHR12902:SF1">
    <property type="entry name" value="WISKOTT-ALDRICH SYNDROME PROTEIN FAMILY MEMBER"/>
    <property type="match status" value="1"/>
</dbReference>
<evidence type="ECO:0000313" key="5">
    <source>
        <dbReference type="EMBL" id="KAH3724870.1"/>
    </source>
</evidence>
<evidence type="ECO:0000256" key="1">
    <source>
        <dbReference type="ARBA" id="ARBA00006993"/>
    </source>
</evidence>
<dbReference type="InterPro" id="IPR028288">
    <property type="entry name" value="SCAR/WAVE_fam"/>
</dbReference>
<comment type="caution">
    <text evidence="5">The sequence shown here is derived from an EMBL/GenBank/DDBJ whole genome shotgun (WGS) entry which is preliminary data.</text>
</comment>
<dbReference type="Gene3D" id="6.10.280.150">
    <property type="match status" value="1"/>
</dbReference>
<comment type="subunit">
    <text evidence="2">Binds actin and the Arp2/3 complex.</text>
</comment>
<reference evidence="5" key="2">
    <citation type="submission" date="2020-11" db="EMBL/GenBank/DDBJ databases">
        <authorList>
            <person name="McCartney M.A."/>
            <person name="Auch B."/>
            <person name="Kono T."/>
            <person name="Mallez S."/>
            <person name="Becker A."/>
            <person name="Gohl D.M."/>
            <person name="Silverstein K.A.T."/>
            <person name="Koren S."/>
            <person name="Bechman K.B."/>
            <person name="Herman A."/>
            <person name="Abrahante J.E."/>
            <person name="Garbe J."/>
        </authorList>
    </citation>
    <scope>NUCLEOTIDE SEQUENCE</scope>
    <source>
        <strain evidence="5">Duluth1</strain>
        <tissue evidence="5">Whole animal</tissue>
    </source>
</reference>
<comment type="similarity">
    <text evidence="1 2">Belongs to the SCAR/WAVE family.</text>
</comment>
<feature type="region of interest" description="Disordered" evidence="3">
    <location>
        <begin position="173"/>
        <end position="502"/>
    </location>
</feature>
<protein>
    <recommendedName>
        <fullName evidence="2">Wiskott-Aldrich syndrome protein family member</fullName>
        <shortName evidence="2">WASP family protein member</shortName>
    </recommendedName>
</protein>
<dbReference type="OrthoDB" id="1060785at2759"/>
<keyword evidence="2" id="KW-0009">Actin-binding</keyword>
<dbReference type="GO" id="GO:0005856">
    <property type="term" value="C:cytoskeleton"/>
    <property type="evidence" value="ECO:0007669"/>
    <property type="project" value="UniProtKB-SubCell"/>
</dbReference>
<dbReference type="AlphaFoldDB" id="A0A9D4HNB3"/>
<dbReference type="GO" id="GO:0031209">
    <property type="term" value="C:SCAR complex"/>
    <property type="evidence" value="ECO:0007669"/>
    <property type="project" value="TreeGrafter"/>
</dbReference>
<feature type="region of interest" description="Disordered" evidence="3">
    <location>
        <begin position="588"/>
        <end position="611"/>
    </location>
</feature>
<dbReference type="InterPro" id="IPR003124">
    <property type="entry name" value="WH2_dom"/>
</dbReference>
<dbReference type="PANTHER" id="PTHR12902">
    <property type="entry name" value="WASP-1"/>
    <property type="match status" value="1"/>
</dbReference>
<feature type="compositionally biased region" description="Polar residues" evidence="3">
    <location>
        <begin position="299"/>
        <end position="321"/>
    </location>
</feature>